<dbReference type="InterPro" id="IPR006016">
    <property type="entry name" value="UspA"/>
</dbReference>
<dbReference type="CDD" id="cd00293">
    <property type="entry name" value="USP-like"/>
    <property type="match status" value="1"/>
</dbReference>
<dbReference type="EMBL" id="JAOPKB010000027">
    <property type="protein sequence ID" value="MCU4975864.1"/>
    <property type="molecule type" value="Genomic_DNA"/>
</dbReference>
<gene>
    <name evidence="3" type="ORF">OB955_24595</name>
    <name evidence="2" type="ORF">OB960_23770</name>
</gene>
<evidence type="ECO:0000313" key="3">
    <source>
        <dbReference type="EMBL" id="MCU4975864.1"/>
    </source>
</evidence>
<evidence type="ECO:0000313" key="2">
    <source>
        <dbReference type="EMBL" id="MCU4744395.1"/>
    </source>
</evidence>
<dbReference type="AlphaFoldDB" id="A0AAP3E4I7"/>
<comment type="caution">
    <text evidence="2">The sequence shown here is derived from an EMBL/GenBank/DDBJ whole genome shotgun (WGS) entry which is preliminary data.</text>
</comment>
<evidence type="ECO:0000259" key="1">
    <source>
        <dbReference type="Pfam" id="PF00582"/>
    </source>
</evidence>
<reference evidence="2 4" key="1">
    <citation type="submission" date="2022-09" db="EMBL/GenBank/DDBJ databases">
        <title>Enrichment on poylsaccharides allowed isolation of novel metabolic and taxonomic groups of Haloarchaea.</title>
        <authorList>
            <person name="Sorokin D.Y."/>
            <person name="Elcheninov A.G."/>
            <person name="Khizhniak T.V."/>
            <person name="Kolganova T.V."/>
            <person name="Kublanov I.V."/>
        </authorList>
    </citation>
    <scope>NUCLEOTIDE SEQUENCE</scope>
    <source>
        <strain evidence="3 4">AArc-m2/3/4</strain>
        <strain evidence="2">AArc-xg1-1</strain>
    </source>
</reference>
<dbReference type="EMBL" id="JAOPKA010000028">
    <property type="protein sequence ID" value="MCU4744395.1"/>
    <property type="molecule type" value="Genomic_DNA"/>
</dbReference>
<name>A0AAP3E4I7_9EURY</name>
<proteinExistence type="predicted"/>
<dbReference type="Pfam" id="PF00582">
    <property type="entry name" value="Usp"/>
    <property type="match status" value="1"/>
</dbReference>
<keyword evidence="4" id="KW-1185">Reference proteome</keyword>
<dbReference type="RefSeq" id="WP_338006201.1">
    <property type="nucleotide sequence ID" value="NZ_JAOPKA010000028.1"/>
</dbReference>
<accession>A0AAP3E4I7</accession>
<dbReference type="Proteomes" id="UP001320972">
    <property type="component" value="Unassembled WGS sequence"/>
</dbReference>
<evidence type="ECO:0000313" key="5">
    <source>
        <dbReference type="Proteomes" id="UP001321018"/>
    </source>
</evidence>
<dbReference type="SUPFAM" id="SSF52402">
    <property type="entry name" value="Adenine nucleotide alpha hydrolases-like"/>
    <property type="match status" value="1"/>
</dbReference>
<dbReference type="InterPro" id="IPR014729">
    <property type="entry name" value="Rossmann-like_a/b/a_fold"/>
</dbReference>
<protein>
    <submittedName>
        <fullName evidence="2">Universal stress protein</fullName>
    </submittedName>
</protein>
<dbReference type="Proteomes" id="UP001321018">
    <property type="component" value="Unassembled WGS sequence"/>
</dbReference>
<evidence type="ECO:0000313" key="4">
    <source>
        <dbReference type="Proteomes" id="UP001320972"/>
    </source>
</evidence>
<organism evidence="2 5">
    <name type="scientific">Natronoglomus mannanivorans</name>
    <dbReference type="NCBI Taxonomy" id="2979990"/>
    <lineage>
        <taxon>Archaea</taxon>
        <taxon>Methanobacteriati</taxon>
        <taxon>Methanobacteriota</taxon>
        <taxon>Stenosarchaea group</taxon>
        <taxon>Halobacteria</taxon>
        <taxon>Halobacteriales</taxon>
        <taxon>Natrialbaceae</taxon>
        <taxon>Natronoglomus</taxon>
    </lineage>
</organism>
<sequence>MERALVVVESADHARSLISEAGELAAGVGADLKLLTLMDKDEYENDLETMETIANVEGVSYSSEDIKESGRQFARDIAKEELGDYNVDYEPICEIVESGEEATAVVTAAERENCDYIFIAGRKRSPTGKAIFGDTTQRVILDFDGIVSVVTQ</sequence>
<feature type="domain" description="UspA" evidence="1">
    <location>
        <begin position="2"/>
        <end position="141"/>
    </location>
</feature>
<dbReference type="Gene3D" id="3.40.50.620">
    <property type="entry name" value="HUPs"/>
    <property type="match status" value="1"/>
</dbReference>